<keyword evidence="2" id="KW-1185">Reference proteome</keyword>
<comment type="caution">
    <text evidence="1">The sequence shown here is derived from an EMBL/GenBank/DDBJ whole genome shotgun (WGS) entry which is preliminary data.</text>
</comment>
<accession>A0ABD2CB77</accession>
<gene>
    <name evidence="1" type="ORF">V1477_009633</name>
</gene>
<reference evidence="1 2" key="1">
    <citation type="journal article" date="2024" name="Ann. Entomol. Soc. Am.">
        <title>Genomic analyses of the southern and eastern yellowjacket wasps (Hymenoptera: Vespidae) reveal evolutionary signatures of social life.</title>
        <authorList>
            <person name="Catto M.A."/>
            <person name="Caine P.B."/>
            <person name="Orr S.E."/>
            <person name="Hunt B.G."/>
            <person name="Goodisman M.A.D."/>
        </authorList>
    </citation>
    <scope>NUCLEOTIDE SEQUENCE [LARGE SCALE GENOMIC DNA]</scope>
    <source>
        <strain evidence="1">232</strain>
        <tissue evidence="1">Head and thorax</tissue>
    </source>
</reference>
<dbReference type="EMBL" id="JAYRBN010000058">
    <property type="protein sequence ID" value="KAL2742004.1"/>
    <property type="molecule type" value="Genomic_DNA"/>
</dbReference>
<protein>
    <submittedName>
        <fullName evidence="1">Uncharacterized protein</fullName>
    </submittedName>
</protein>
<name>A0ABD2CB77_VESMC</name>
<sequence length="117" mass="13764">MALLLKQSKLNTKKNIDDNIVIMDCRKNDHIIILRNFAPYVGNQDLNSLYRFIKSNDHFITTMLIFSSTKIYIKINNRIAHYNLFFGDCSPVFSRSIMVQQHPRTQFILGKEERVVQ</sequence>
<evidence type="ECO:0000313" key="2">
    <source>
        <dbReference type="Proteomes" id="UP001607303"/>
    </source>
</evidence>
<proteinExistence type="predicted"/>
<dbReference type="AlphaFoldDB" id="A0ABD2CB77"/>
<dbReference type="Proteomes" id="UP001607303">
    <property type="component" value="Unassembled WGS sequence"/>
</dbReference>
<organism evidence="1 2">
    <name type="scientific">Vespula maculifrons</name>
    <name type="common">Eastern yellow jacket</name>
    <name type="synonym">Wasp</name>
    <dbReference type="NCBI Taxonomy" id="7453"/>
    <lineage>
        <taxon>Eukaryota</taxon>
        <taxon>Metazoa</taxon>
        <taxon>Ecdysozoa</taxon>
        <taxon>Arthropoda</taxon>
        <taxon>Hexapoda</taxon>
        <taxon>Insecta</taxon>
        <taxon>Pterygota</taxon>
        <taxon>Neoptera</taxon>
        <taxon>Endopterygota</taxon>
        <taxon>Hymenoptera</taxon>
        <taxon>Apocrita</taxon>
        <taxon>Aculeata</taxon>
        <taxon>Vespoidea</taxon>
        <taxon>Vespidae</taxon>
        <taxon>Vespinae</taxon>
        <taxon>Vespula</taxon>
    </lineage>
</organism>
<evidence type="ECO:0000313" key="1">
    <source>
        <dbReference type="EMBL" id="KAL2742004.1"/>
    </source>
</evidence>